<evidence type="ECO:0000256" key="1">
    <source>
        <dbReference type="ARBA" id="ARBA00005836"/>
    </source>
</evidence>
<dbReference type="InterPro" id="IPR035068">
    <property type="entry name" value="TldD/PmbA_N"/>
</dbReference>
<dbReference type="Pfam" id="PF19290">
    <property type="entry name" value="PmbA_TldD_2nd"/>
    <property type="match status" value="1"/>
</dbReference>
<organism evidence="5 6">
    <name type="scientific">Maribellus comscasis</name>
    <dbReference type="NCBI Taxonomy" id="2681766"/>
    <lineage>
        <taxon>Bacteria</taxon>
        <taxon>Pseudomonadati</taxon>
        <taxon>Bacteroidota</taxon>
        <taxon>Bacteroidia</taxon>
        <taxon>Marinilabiliales</taxon>
        <taxon>Prolixibacteraceae</taxon>
        <taxon>Maribellus</taxon>
    </lineage>
</organism>
<dbReference type="Proteomes" id="UP000428260">
    <property type="component" value="Chromosome"/>
</dbReference>
<evidence type="ECO:0000313" key="5">
    <source>
        <dbReference type="EMBL" id="QGY45236.1"/>
    </source>
</evidence>
<comment type="similarity">
    <text evidence="1">Belongs to the peptidase U62 family.</text>
</comment>
<gene>
    <name evidence="5" type="ORF">GM418_16625</name>
</gene>
<dbReference type="InterPro" id="IPR045570">
    <property type="entry name" value="Metalloprtase-TldD/E_cen_dom"/>
</dbReference>
<evidence type="ECO:0000259" key="2">
    <source>
        <dbReference type="Pfam" id="PF01523"/>
    </source>
</evidence>
<dbReference type="InterPro" id="IPR036059">
    <property type="entry name" value="TldD/PmbA_sf"/>
</dbReference>
<dbReference type="Pfam" id="PF19289">
    <property type="entry name" value="PmbA_TldD_3rd"/>
    <property type="match status" value="1"/>
</dbReference>
<dbReference type="GO" id="GO:0006508">
    <property type="term" value="P:proteolysis"/>
    <property type="evidence" value="ECO:0007669"/>
    <property type="project" value="InterPro"/>
</dbReference>
<dbReference type="Pfam" id="PF01523">
    <property type="entry name" value="PmbA_TldD_1st"/>
    <property type="match status" value="1"/>
</dbReference>
<protein>
    <submittedName>
        <fullName evidence="5">TldD/PmbA family protein</fullName>
    </submittedName>
</protein>
<dbReference type="InterPro" id="IPR002510">
    <property type="entry name" value="Metalloprtase-TldD/E_N"/>
</dbReference>
<reference evidence="5 6" key="1">
    <citation type="submission" date="2019-11" db="EMBL/GenBank/DDBJ databases">
        <authorList>
            <person name="Zheng R.K."/>
            <person name="Sun C.M."/>
        </authorList>
    </citation>
    <scope>NUCLEOTIDE SEQUENCE [LARGE SCALE GENOMIC DNA]</scope>
    <source>
        <strain evidence="5 6">WC007</strain>
    </source>
</reference>
<dbReference type="KEGG" id="mcos:GM418_16625"/>
<dbReference type="RefSeq" id="WP_158868314.1">
    <property type="nucleotide sequence ID" value="NZ_CP046401.1"/>
</dbReference>
<sequence>MTKEEKYILAEWAMNHALKAGAQQVSVSISNSKNSSIEVREEKIDKLEQATQNNLTIRLFVDKKYSAHSTNRLKKDELAGFIEEAIAGTKYLAEDELRTLPEPERYYKGDGKDLQILDAAFNSISPEKKIELAFAAEKEVLGTDERIISVSTSYYDGLNERVMLASNGFKGDTSSSYYGIDASVSVKSKDARPSAGWSESAIFFDKLPRNGIGKIALDKALKKIGQKKIASGKMSMIVENRQMGRIFGPLISALRGSAIQQKNSFLIDKLDKKVISEKLSVTDNPFVIGGRGSRHFDGEGLATTKRTVFEKGVLKTYYIDTYYAKKLNTKPTSGSITNLVFETGNNDLQGLIQTVEKGILVTGFNGGNSNGTTGDFSFGIEGFLIENGEIKHPVSEMNITGNMLELWSNVSELGNDINTNSSWLIPSVLFEGVDFSGT</sequence>
<feature type="domain" description="Metalloprotease TldD/E central" evidence="4">
    <location>
        <begin position="122"/>
        <end position="223"/>
    </location>
</feature>
<feature type="domain" description="Metalloprotease TldD/E N-terminal" evidence="2">
    <location>
        <begin position="26"/>
        <end position="87"/>
    </location>
</feature>
<dbReference type="SUPFAM" id="SSF111283">
    <property type="entry name" value="Putative modulator of DNA gyrase, PmbA/TldD"/>
    <property type="match status" value="1"/>
</dbReference>
<dbReference type="AlphaFoldDB" id="A0A6I6JQH9"/>
<dbReference type="InterPro" id="IPR045569">
    <property type="entry name" value="Metalloprtase-TldD/E_C"/>
</dbReference>
<proteinExistence type="inferred from homology"/>
<dbReference type="Gene3D" id="3.30.2290.10">
    <property type="entry name" value="PmbA/TldD superfamily"/>
    <property type="match status" value="1"/>
</dbReference>
<dbReference type="PANTHER" id="PTHR43421">
    <property type="entry name" value="METALLOPROTEASE PMBA"/>
    <property type="match status" value="1"/>
</dbReference>
<dbReference type="EMBL" id="CP046401">
    <property type="protein sequence ID" value="QGY45236.1"/>
    <property type="molecule type" value="Genomic_DNA"/>
</dbReference>
<accession>A0A6I6JQH9</accession>
<name>A0A6I6JQH9_9BACT</name>
<evidence type="ECO:0000313" key="6">
    <source>
        <dbReference type="Proteomes" id="UP000428260"/>
    </source>
</evidence>
<evidence type="ECO:0000259" key="4">
    <source>
        <dbReference type="Pfam" id="PF19290"/>
    </source>
</evidence>
<evidence type="ECO:0000259" key="3">
    <source>
        <dbReference type="Pfam" id="PF19289"/>
    </source>
</evidence>
<dbReference type="GO" id="GO:0008237">
    <property type="term" value="F:metallopeptidase activity"/>
    <property type="evidence" value="ECO:0007669"/>
    <property type="project" value="InterPro"/>
</dbReference>
<feature type="domain" description="Metalloprotease TldD/E C-terminal" evidence="3">
    <location>
        <begin position="231"/>
        <end position="437"/>
    </location>
</feature>
<dbReference type="GO" id="GO:0005829">
    <property type="term" value="C:cytosol"/>
    <property type="evidence" value="ECO:0007669"/>
    <property type="project" value="TreeGrafter"/>
</dbReference>
<dbReference type="PANTHER" id="PTHR43421:SF1">
    <property type="entry name" value="METALLOPROTEASE PMBA"/>
    <property type="match status" value="1"/>
</dbReference>
<dbReference type="InterPro" id="IPR047657">
    <property type="entry name" value="PmbA"/>
</dbReference>
<keyword evidence="6" id="KW-1185">Reference proteome</keyword>